<dbReference type="PANTHER" id="PTHR47320:SF1">
    <property type="entry name" value="BIFUNCTIONAL URIDYLYLTRANSFERASE_URIDYLYL-REMOVING ENZYME"/>
    <property type="match status" value="1"/>
</dbReference>
<evidence type="ECO:0000256" key="5">
    <source>
        <dbReference type="ARBA" id="ARBA00023268"/>
    </source>
</evidence>
<dbReference type="OrthoDB" id="9758038at2"/>
<dbReference type="EMBL" id="CP035299">
    <property type="protein sequence ID" value="QAU52106.1"/>
    <property type="molecule type" value="Genomic_DNA"/>
</dbReference>
<dbReference type="InterPro" id="IPR010043">
    <property type="entry name" value="UTase/UR"/>
</dbReference>
<evidence type="ECO:0000313" key="6">
    <source>
        <dbReference type="EMBL" id="QAU52106.1"/>
    </source>
</evidence>
<dbReference type="CDD" id="cd00077">
    <property type="entry name" value="HDc"/>
    <property type="match status" value="1"/>
</dbReference>
<evidence type="ECO:0000256" key="4">
    <source>
        <dbReference type="ARBA" id="ARBA00022842"/>
    </source>
</evidence>
<evidence type="ECO:0000256" key="1">
    <source>
        <dbReference type="ARBA" id="ARBA00022679"/>
    </source>
</evidence>
<dbReference type="AlphaFoldDB" id="A0A410W826"/>
<dbReference type="Proteomes" id="UP000288929">
    <property type="component" value="Chromosome"/>
</dbReference>
<keyword evidence="3" id="KW-0378">Hydrolase</keyword>
<dbReference type="SUPFAM" id="SSF81301">
    <property type="entry name" value="Nucleotidyltransferase"/>
    <property type="match status" value="1"/>
</dbReference>
<dbReference type="GO" id="GO:0016787">
    <property type="term" value="F:hydrolase activity"/>
    <property type="evidence" value="ECO:0007669"/>
    <property type="project" value="UniProtKB-KW"/>
</dbReference>
<dbReference type="InterPro" id="IPR003607">
    <property type="entry name" value="HD/PDEase_dom"/>
</dbReference>
<accession>A0A410W826</accession>
<evidence type="ECO:0000256" key="3">
    <source>
        <dbReference type="ARBA" id="ARBA00022801"/>
    </source>
</evidence>
<keyword evidence="4" id="KW-0460">Magnesium</keyword>
<keyword evidence="1 6" id="KW-0808">Transferase</keyword>
<evidence type="ECO:0000256" key="2">
    <source>
        <dbReference type="ARBA" id="ARBA00022695"/>
    </source>
</evidence>
<keyword evidence="7" id="KW-1185">Reference proteome</keyword>
<evidence type="ECO:0000313" key="7">
    <source>
        <dbReference type="Proteomes" id="UP000288929"/>
    </source>
</evidence>
<reference evidence="6 7" key="1">
    <citation type="submission" date="2019-01" db="EMBL/GenBank/DDBJ databases">
        <authorList>
            <person name="Ruckert C."/>
            <person name="Busche T."/>
            <person name="Kalinowski J."/>
        </authorList>
    </citation>
    <scope>NUCLEOTIDE SEQUENCE [LARGE SCALE GENOMIC DNA]</scope>
    <source>
        <strain evidence="6 7">136/3</strain>
    </source>
</reference>
<keyword evidence="5" id="KW-0511">Multifunctional enzyme</keyword>
<dbReference type="Gene3D" id="1.10.3090.10">
    <property type="entry name" value="cca-adding enzyme, domain 2"/>
    <property type="match status" value="1"/>
</dbReference>
<dbReference type="GO" id="GO:0008773">
    <property type="term" value="F:[protein-PII] uridylyltransferase activity"/>
    <property type="evidence" value="ECO:0007669"/>
    <property type="project" value="InterPro"/>
</dbReference>
<dbReference type="PANTHER" id="PTHR47320">
    <property type="entry name" value="BIFUNCTIONAL URIDYLYLTRANSFERASE/URIDYLYL-REMOVING ENZYME"/>
    <property type="match status" value="1"/>
</dbReference>
<dbReference type="InterPro" id="IPR043519">
    <property type="entry name" value="NT_sf"/>
</dbReference>
<name>A0A410W826_9CORY</name>
<dbReference type="Pfam" id="PF08335">
    <property type="entry name" value="GlnD_UR_UTase"/>
    <property type="match status" value="1"/>
</dbReference>
<gene>
    <name evidence="6" type="primary">glnD</name>
    <name evidence="6" type="ORF">CPELA_04135</name>
</gene>
<dbReference type="NCBIfam" id="NF001265">
    <property type="entry name" value="PRK00227.1"/>
    <property type="match status" value="1"/>
</dbReference>
<protein>
    <submittedName>
        <fullName evidence="6">Bifunctional uridylyltransferase/uridylyl-removing enzyme</fullName>
    </submittedName>
</protein>
<dbReference type="PROSITE" id="PS51831">
    <property type="entry name" value="HD"/>
    <property type="match status" value="1"/>
</dbReference>
<dbReference type="SMART" id="SM00471">
    <property type="entry name" value="HDc"/>
    <property type="match status" value="1"/>
</dbReference>
<dbReference type="InterPro" id="IPR013546">
    <property type="entry name" value="PII_UdlTrfase/GS_AdlTrfase"/>
</dbReference>
<dbReference type="RefSeq" id="WP_128889594.1">
    <property type="nucleotide sequence ID" value="NZ_BMCX01000001.1"/>
</dbReference>
<organism evidence="6 7">
    <name type="scientific">Corynebacterium pelargi</name>
    <dbReference type="NCBI Taxonomy" id="1471400"/>
    <lineage>
        <taxon>Bacteria</taxon>
        <taxon>Bacillati</taxon>
        <taxon>Actinomycetota</taxon>
        <taxon>Actinomycetes</taxon>
        <taxon>Mycobacteriales</taxon>
        <taxon>Corynebacteriaceae</taxon>
        <taxon>Corynebacterium</taxon>
    </lineage>
</organism>
<dbReference type="Pfam" id="PF01966">
    <property type="entry name" value="HD"/>
    <property type="match status" value="1"/>
</dbReference>
<proteinExistence type="predicted"/>
<dbReference type="KEGG" id="cpeg:CPELA_04135"/>
<sequence length="701" mass="77443">MISPAERRKAAADKAYELLGGIDIPPGAALVATGSLATNTMAPHSDIDALLICEPGIEVPESLWYPLWESKMRADTAVRTVDECAQVAASDITAAFGMLEMKHLRGEEALTQRAREAVLQQWRVMVRKNFEQILDTAIARWRRSGSVVSMTRPDIKHGRGGLRDIQLIQALALGNVCDPPQLDAEMQLLLDVRTLLHHTTRRARDVLDPEFAVDIAIELGFEDRYSLATTLAHNARSIDAALAKALQQGRDLVPRRFVRAQPRKPIDVDVVEVAGEVALARKARLEDPWLPLRVGASSVRTGLPIAKNVWKQLEQTPTPPQLWPKSAVTDFFAVLSSAEHTIRVVRELDEHGHWSNVVPWWDAIRDRMPREPIHIHTIDQHCLEVVALCAQQGVEVPRPDLLALAALFHDIAKGQNRPHAALGAEYVTEMAARLQLPLRDQQVVSTLVAEHTTIFELLQHNDPQDPSLAEQFLDCLNFDPLALQLMEVLVESDSKGTGPGVWTPMRAHNVAQVCQQARSNLNQLCFIAPHISHQASLALIPDATSSNEATVQWSGEYLRAIVRVLALIAAKNWNITQAALVVDDDGVRAEFQVRNHTGTAFDPVEFNQAYNSGVFSSLPDLDPGPVATAWQGDVLEVRTLDRRAALGACIGALPEVQWLSQQLRGGTMIAQCKLVDGFDRAKVERDVTRVLSNGYHGYVQP</sequence>
<dbReference type="SUPFAM" id="SSF109604">
    <property type="entry name" value="HD-domain/PDEase-like"/>
    <property type="match status" value="1"/>
</dbReference>
<keyword evidence="2 6" id="KW-0548">Nucleotidyltransferase</keyword>
<dbReference type="InterPro" id="IPR006674">
    <property type="entry name" value="HD_domain"/>
</dbReference>